<comment type="similarity">
    <text evidence="1">Belongs to the carbohydrate kinase pfkB family.</text>
</comment>
<feature type="binding site" evidence="12">
    <location>
        <begin position="239"/>
        <end position="240"/>
    </location>
    <ligand>
        <name>ATP</name>
        <dbReference type="ChEBI" id="CHEBI:30616"/>
    </ligand>
</feature>
<keyword evidence="5 12" id="KW-0479">Metal-binding</keyword>
<dbReference type="InterPro" id="IPR002173">
    <property type="entry name" value="Carboh/pur_kinase_PfkB_CS"/>
</dbReference>
<dbReference type="NCBIfam" id="TIGR02152">
    <property type="entry name" value="D_ribokin_bact"/>
    <property type="match status" value="1"/>
</dbReference>
<evidence type="ECO:0000313" key="14">
    <source>
        <dbReference type="EMBL" id="MFC0561325.1"/>
    </source>
</evidence>
<evidence type="ECO:0000256" key="11">
    <source>
        <dbReference type="ARBA" id="ARBA00023277"/>
    </source>
</evidence>
<keyword evidence="7 12" id="KW-0418">Kinase</keyword>
<dbReference type="Pfam" id="PF00294">
    <property type="entry name" value="PfkB"/>
    <property type="match status" value="1"/>
</dbReference>
<proteinExistence type="inferred from homology"/>
<comment type="function">
    <text evidence="12">Catalyzes the phosphorylation of ribose at O-5 in a reaction requiring ATP and magnesium. The resulting D-ribose-5-phosphate can then be used either for sythesis of nucleotides, histidine, and tryptophan, or as a component of the pentose phosphate pathway.</text>
</comment>
<feature type="binding site" evidence="12">
    <location>
        <position position="142"/>
    </location>
    <ligand>
        <name>substrate</name>
    </ligand>
</feature>
<evidence type="ECO:0000256" key="10">
    <source>
        <dbReference type="ARBA" id="ARBA00022958"/>
    </source>
</evidence>
<keyword evidence="8 12" id="KW-0067">ATP-binding</keyword>
<dbReference type="InterPro" id="IPR002139">
    <property type="entry name" value="Ribo/fructo_kinase"/>
</dbReference>
<dbReference type="PANTHER" id="PTHR10584:SF166">
    <property type="entry name" value="RIBOKINASE"/>
    <property type="match status" value="1"/>
</dbReference>
<evidence type="ECO:0000313" key="15">
    <source>
        <dbReference type="Proteomes" id="UP001589833"/>
    </source>
</evidence>
<dbReference type="PROSITE" id="PS00584">
    <property type="entry name" value="PFKB_KINASES_2"/>
    <property type="match status" value="1"/>
</dbReference>
<dbReference type="EC" id="2.7.1.15" evidence="2 12"/>
<keyword evidence="11 12" id="KW-0119">Carbohydrate metabolism</keyword>
<evidence type="ECO:0000256" key="5">
    <source>
        <dbReference type="ARBA" id="ARBA00022723"/>
    </source>
</evidence>
<dbReference type="GO" id="GO:0004747">
    <property type="term" value="F:ribokinase activity"/>
    <property type="evidence" value="ECO:0007669"/>
    <property type="project" value="UniProtKB-EC"/>
</dbReference>
<dbReference type="EMBL" id="JBHLTR010000056">
    <property type="protein sequence ID" value="MFC0561325.1"/>
    <property type="molecule type" value="Genomic_DNA"/>
</dbReference>
<dbReference type="InterPro" id="IPR029056">
    <property type="entry name" value="Ribokinase-like"/>
</dbReference>
<feature type="binding site" evidence="12">
    <location>
        <position position="264"/>
    </location>
    <ligand>
        <name>ATP</name>
        <dbReference type="ChEBI" id="CHEBI:30616"/>
    </ligand>
</feature>
<dbReference type="Proteomes" id="UP001589833">
    <property type="component" value="Unassembled WGS sequence"/>
</dbReference>
<dbReference type="PANTHER" id="PTHR10584">
    <property type="entry name" value="SUGAR KINASE"/>
    <property type="match status" value="1"/>
</dbReference>
<evidence type="ECO:0000256" key="4">
    <source>
        <dbReference type="ARBA" id="ARBA00022679"/>
    </source>
</evidence>
<comment type="subunit">
    <text evidence="12">Homodimer.</text>
</comment>
<feature type="binding site" evidence="12">
    <location>
        <position position="240"/>
    </location>
    <ligand>
        <name>substrate</name>
    </ligand>
</feature>
<keyword evidence="15" id="KW-1185">Reference proteome</keyword>
<keyword evidence="4 12" id="KW-0808">Transferase</keyword>
<feature type="domain" description="Carbohydrate kinase PfkB" evidence="13">
    <location>
        <begin position="7"/>
        <end position="282"/>
    </location>
</feature>
<name>A0ABV6NKM5_9BACI</name>
<sequence length="294" mass="32132">MKQQPIITVVGSINMDMVTITKKVPVQGETTFGERFETIPGGKGANQAVAAARLGGNVQFIGRVGDDAFGEQLQEVLKKEGISVTNVEPVTHSSSGVATILVSDHDNRIIVIPGANEQVTPKYVEEHKEQLLTSDLVLLQFEIPLETVRYCLNLCHEAGIPVILNPAPARTLDKEFWSKALYITPNETEENELRLDEHEEIARKIIVTMGDKGAKFRENGITHTIPSFRVEPVDTTGAGDTFNGALAVAISEKMPLSKAVEFANAAAALSVQRFGAQGGMPTRKELEEFILKWR</sequence>
<evidence type="ECO:0000256" key="7">
    <source>
        <dbReference type="ARBA" id="ARBA00022777"/>
    </source>
</evidence>
<comment type="caution">
    <text evidence="14">The sequence shown here is derived from an EMBL/GenBank/DDBJ whole genome shotgun (WGS) entry which is preliminary data.</text>
</comment>
<dbReference type="Gene3D" id="3.40.1190.20">
    <property type="match status" value="1"/>
</dbReference>
<comment type="caution">
    <text evidence="12">Lacks conserved residue(s) required for the propagation of feature annotation.</text>
</comment>
<keyword evidence="10 12" id="KW-0630">Potassium</keyword>
<accession>A0ABV6NKM5</accession>
<evidence type="ECO:0000256" key="6">
    <source>
        <dbReference type="ARBA" id="ARBA00022741"/>
    </source>
</evidence>
<evidence type="ECO:0000256" key="12">
    <source>
        <dbReference type="HAMAP-Rule" id="MF_01987"/>
    </source>
</evidence>
<dbReference type="RefSeq" id="WP_273846658.1">
    <property type="nucleotide sequence ID" value="NZ_JAQQWT010000018.1"/>
</dbReference>
<dbReference type="CDD" id="cd01174">
    <property type="entry name" value="ribokinase"/>
    <property type="match status" value="1"/>
</dbReference>
<comment type="activity regulation">
    <text evidence="12">Activated by a monovalent cation that binds near, but not in, the active site. The most likely occupant of the site in vivo is potassium. Ion binding induces a conformational change that may alter substrate affinity.</text>
</comment>
<organism evidence="14 15">
    <name type="scientific">Halalkalibacter alkalisediminis</name>
    <dbReference type="NCBI Taxonomy" id="935616"/>
    <lineage>
        <taxon>Bacteria</taxon>
        <taxon>Bacillati</taxon>
        <taxon>Bacillota</taxon>
        <taxon>Bacilli</taxon>
        <taxon>Bacillales</taxon>
        <taxon>Bacillaceae</taxon>
        <taxon>Halalkalibacter</taxon>
    </lineage>
</organism>
<feature type="binding site" evidence="12">
    <location>
        <position position="275"/>
    </location>
    <ligand>
        <name>K(+)</name>
        <dbReference type="ChEBI" id="CHEBI:29103"/>
    </ligand>
</feature>
<comment type="subcellular location">
    <subcellularLocation>
        <location evidence="12">Cytoplasm</location>
    </subcellularLocation>
</comment>
<feature type="binding site" evidence="12">
    <location>
        <position position="234"/>
    </location>
    <ligand>
        <name>K(+)</name>
        <dbReference type="ChEBI" id="CHEBI:29103"/>
    </ligand>
</feature>
<evidence type="ECO:0000256" key="2">
    <source>
        <dbReference type="ARBA" id="ARBA00012035"/>
    </source>
</evidence>
<comment type="cofactor">
    <cofactor evidence="12">
        <name>Mg(2+)</name>
        <dbReference type="ChEBI" id="CHEBI:18420"/>
    </cofactor>
    <text evidence="12">Requires a divalent cation, most likely magnesium in vivo, as an electrophilic catalyst to aid phosphoryl group transfer. It is the chelate of the metal and the nucleotide that is the actual substrate.</text>
</comment>
<dbReference type="InterPro" id="IPR011611">
    <property type="entry name" value="PfkB_dom"/>
</dbReference>
<feature type="binding site" evidence="12">
    <location>
        <position position="273"/>
    </location>
    <ligand>
        <name>K(+)</name>
        <dbReference type="ChEBI" id="CHEBI:29103"/>
    </ligand>
</feature>
<dbReference type="SUPFAM" id="SSF53613">
    <property type="entry name" value="Ribokinase-like"/>
    <property type="match status" value="1"/>
</dbReference>
<feature type="binding site" evidence="12">
    <location>
        <position position="186"/>
    </location>
    <ligand>
        <name>ATP</name>
        <dbReference type="ChEBI" id="CHEBI:30616"/>
    </ligand>
</feature>
<evidence type="ECO:0000256" key="1">
    <source>
        <dbReference type="ARBA" id="ARBA00005380"/>
    </source>
</evidence>
<comment type="catalytic activity">
    <reaction evidence="12">
        <text>D-ribose + ATP = D-ribose 5-phosphate + ADP + H(+)</text>
        <dbReference type="Rhea" id="RHEA:13697"/>
        <dbReference type="ChEBI" id="CHEBI:15378"/>
        <dbReference type="ChEBI" id="CHEBI:30616"/>
        <dbReference type="ChEBI" id="CHEBI:47013"/>
        <dbReference type="ChEBI" id="CHEBI:78346"/>
        <dbReference type="ChEBI" id="CHEBI:456216"/>
        <dbReference type="EC" id="2.7.1.15"/>
    </reaction>
</comment>
<feature type="binding site" evidence="12">
    <location>
        <begin position="208"/>
        <end position="213"/>
    </location>
    <ligand>
        <name>ATP</name>
        <dbReference type="ChEBI" id="CHEBI:30616"/>
    </ligand>
</feature>
<feature type="binding site" evidence="12">
    <location>
        <position position="270"/>
    </location>
    <ligand>
        <name>K(+)</name>
        <dbReference type="ChEBI" id="CHEBI:29103"/>
    </ligand>
</feature>
<comment type="pathway">
    <text evidence="12">Carbohydrate metabolism; D-ribose degradation; D-ribose 5-phosphate from beta-D-ribopyranose: step 2/2.</text>
</comment>
<evidence type="ECO:0000259" key="13">
    <source>
        <dbReference type="Pfam" id="PF00294"/>
    </source>
</evidence>
<keyword evidence="12" id="KW-0963">Cytoplasm</keyword>
<feature type="binding site" evidence="12">
    <location>
        <begin position="42"/>
        <end position="46"/>
    </location>
    <ligand>
        <name>substrate</name>
    </ligand>
</feature>
<feature type="binding site" evidence="12">
    <location>
        <position position="236"/>
    </location>
    <ligand>
        <name>K(+)</name>
        <dbReference type="ChEBI" id="CHEBI:29103"/>
    </ligand>
</feature>
<feature type="active site" description="Proton acceptor" evidence="12">
    <location>
        <position position="240"/>
    </location>
</feature>
<evidence type="ECO:0000256" key="9">
    <source>
        <dbReference type="ARBA" id="ARBA00022842"/>
    </source>
</evidence>
<feature type="binding site" evidence="12">
    <location>
        <begin position="14"/>
        <end position="16"/>
    </location>
    <ligand>
        <name>substrate</name>
    </ligand>
</feature>
<evidence type="ECO:0000256" key="3">
    <source>
        <dbReference type="ARBA" id="ARBA00016943"/>
    </source>
</evidence>
<keyword evidence="6 12" id="KW-0547">Nucleotide-binding</keyword>
<dbReference type="PRINTS" id="PR00990">
    <property type="entry name" value="RIBOKINASE"/>
</dbReference>
<evidence type="ECO:0000256" key="8">
    <source>
        <dbReference type="ARBA" id="ARBA00022840"/>
    </source>
</evidence>
<protein>
    <recommendedName>
        <fullName evidence="3 12">Ribokinase</fullName>
        <shortName evidence="12">RK</shortName>
        <ecNumber evidence="2 12">2.7.1.15</ecNumber>
    </recommendedName>
</protein>
<dbReference type="InterPro" id="IPR011877">
    <property type="entry name" value="Ribokinase"/>
</dbReference>
<comment type="similarity">
    <text evidence="12">Belongs to the carbohydrate kinase PfkB family. Ribokinase subfamily.</text>
</comment>
<dbReference type="HAMAP" id="MF_01987">
    <property type="entry name" value="Ribokinase"/>
    <property type="match status" value="1"/>
</dbReference>
<gene>
    <name evidence="12 14" type="primary">rbsK</name>
    <name evidence="14" type="ORF">ACFFH4_20495</name>
</gene>
<keyword evidence="9 12" id="KW-0460">Magnesium</keyword>
<reference evidence="14 15" key="1">
    <citation type="submission" date="2024-09" db="EMBL/GenBank/DDBJ databases">
        <authorList>
            <person name="Sun Q."/>
            <person name="Mori K."/>
        </authorList>
    </citation>
    <scope>NUCLEOTIDE SEQUENCE [LARGE SCALE GENOMIC DNA]</scope>
    <source>
        <strain evidence="14 15">NCAIM B.02301</strain>
    </source>
</reference>